<evidence type="ECO:0000259" key="2">
    <source>
        <dbReference type="PROSITE" id="PS51352"/>
    </source>
</evidence>
<evidence type="ECO:0000256" key="1">
    <source>
        <dbReference type="ARBA" id="ARBA00023157"/>
    </source>
</evidence>
<sequence>MTGGKVVVVNSKAEWDQVLNEAKNSGKAVIVDFFATWCGPCRLISPYFQELSSNYDDVVFVKLDVDQVEEVAQALGITAMPTFQVFQSGEKVDELIGASKDKLKSLVEKYSKVIVEFRAPWCGPCRGIDSFIGQLSAKYSDVLFVTVDVEDVEALQREYDIQATLTFVALQGTTEKERTFGAVRPKIEAMAKRYSKY</sequence>
<dbReference type="Proteomes" id="UP000279271">
    <property type="component" value="Unassembled WGS sequence"/>
</dbReference>
<accession>A0A3M7KU16</accession>
<dbReference type="NCBIfam" id="TIGR01068">
    <property type="entry name" value="thioredoxin"/>
    <property type="match status" value="1"/>
</dbReference>
<organism evidence="3 4">
    <name type="scientific">Auxenochlorella protothecoides</name>
    <name type="common">Green microalga</name>
    <name type="synonym">Chlorella protothecoides</name>
    <dbReference type="NCBI Taxonomy" id="3075"/>
    <lineage>
        <taxon>Eukaryota</taxon>
        <taxon>Viridiplantae</taxon>
        <taxon>Chlorophyta</taxon>
        <taxon>core chlorophytes</taxon>
        <taxon>Trebouxiophyceae</taxon>
        <taxon>Chlorellales</taxon>
        <taxon>Chlorellaceae</taxon>
        <taxon>Auxenochlorella</taxon>
    </lineage>
</organism>
<name>A0A3M7KU16_AUXPR</name>
<dbReference type="EMBL" id="QOKY01000199">
    <property type="protein sequence ID" value="RMZ53195.1"/>
    <property type="molecule type" value="Genomic_DNA"/>
</dbReference>
<dbReference type="PANTHER" id="PTHR46115">
    <property type="entry name" value="THIOREDOXIN-LIKE PROTEIN 1"/>
    <property type="match status" value="1"/>
</dbReference>
<dbReference type="PROSITE" id="PS00194">
    <property type="entry name" value="THIOREDOXIN_1"/>
    <property type="match status" value="1"/>
</dbReference>
<comment type="caution">
    <text evidence="3">The sequence shown here is derived from an EMBL/GenBank/DDBJ whole genome shotgun (WGS) entry which is preliminary data.</text>
</comment>
<gene>
    <name evidence="3" type="ORF">APUTEX25_005184</name>
</gene>
<protein>
    <recommendedName>
        <fullName evidence="2">Thioredoxin domain-containing protein</fullName>
    </recommendedName>
</protein>
<dbReference type="AlphaFoldDB" id="A0A3M7KU16"/>
<dbReference type="GO" id="GO:0015035">
    <property type="term" value="F:protein-disulfide reductase activity"/>
    <property type="evidence" value="ECO:0007669"/>
    <property type="project" value="InterPro"/>
</dbReference>
<dbReference type="InterPro" id="IPR017937">
    <property type="entry name" value="Thioredoxin_CS"/>
</dbReference>
<evidence type="ECO:0000313" key="3">
    <source>
        <dbReference type="EMBL" id="RMZ53195.1"/>
    </source>
</evidence>
<evidence type="ECO:0000313" key="4">
    <source>
        <dbReference type="Proteomes" id="UP000279271"/>
    </source>
</evidence>
<proteinExistence type="predicted"/>
<dbReference type="SUPFAM" id="SSF52833">
    <property type="entry name" value="Thioredoxin-like"/>
    <property type="match status" value="2"/>
</dbReference>
<dbReference type="Gene3D" id="3.40.30.10">
    <property type="entry name" value="Glutaredoxin"/>
    <property type="match status" value="2"/>
</dbReference>
<dbReference type="Pfam" id="PF00085">
    <property type="entry name" value="Thioredoxin"/>
    <property type="match status" value="1"/>
</dbReference>
<feature type="domain" description="Thioredoxin" evidence="2">
    <location>
        <begin position="1"/>
        <end position="112"/>
    </location>
</feature>
<dbReference type="InterPro" id="IPR013766">
    <property type="entry name" value="Thioredoxin_domain"/>
</dbReference>
<dbReference type="InterPro" id="IPR005746">
    <property type="entry name" value="Thioredoxin"/>
</dbReference>
<keyword evidence="1" id="KW-1015">Disulfide bond</keyword>
<dbReference type="InterPro" id="IPR036249">
    <property type="entry name" value="Thioredoxin-like_sf"/>
</dbReference>
<dbReference type="CDD" id="cd02947">
    <property type="entry name" value="TRX_family"/>
    <property type="match status" value="2"/>
</dbReference>
<dbReference type="PROSITE" id="PS51352">
    <property type="entry name" value="THIOREDOXIN_2"/>
    <property type="match status" value="1"/>
</dbReference>
<dbReference type="FunFam" id="3.40.30.10:FF:000245">
    <property type="entry name" value="Thioredoxin"/>
    <property type="match status" value="1"/>
</dbReference>
<dbReference type="PRINTS" id="PR00421">
    <property type="entry name" value="THIOREDOXIN"/>
</dbReference>
<reference evidence="4" key="1">
    <citation type="journal article" date="2018" name="Algal Res.">
        <title>Characterization of plant carbon substrate utilization by Auxenochlorella protothecoides.</title>
        <authorList>
            <person name="Vogler B.W."/>
            <person name="Starkenburg S.R."/>
            <person name="Sudasinghe N."/>
            <person name="Schambach J.Y."/>
            <person name="Rollin J.A."/>
            <person name="Pattathil S."/>
            <person name="Barry A.N."/>
        </authorList>
    </citation>
    <scope>NUCLEOTIDE SEQUENCE [LARGE SCALE GENOMIC DNA]</scope>
    <source>
        <strain evidence="4">UTEX 25</strain>
    </source>
</reference>